<dbReference type="AlphaFoldDB" id="K7UNB8"/>
<protein>
    <submittedName>
        <fullName evidence="9">Putative WRKY DNA-binding domain superfamily protein</fullName>
    </submittedName>
</protein>
<dbReference type="FunFam" id="2.20.25.80:FF:000006">
    <property type="entry name" value="WRKY transcription factor"/>
    <property type="match status" value="1"/>
</dbReference>
<feature type="region of interest" description="Disordered" evidence="7">
    <location>
        <begin position="398"/>
        <end position="459"/>
    </location>
</feature>
<proteinExistence type="predicted"/>
<dbReference type="InterPro" id="IPR003657">
    <property type="entry name" value="WRKY_dom"/>
</dbReference>
<evidence type="ECO:0000256" key="7">
    <source>
        <dbReference type="SAM" id="MobiDB-lite"/>
    </source>
</evidence>
<dbReference type="STRING" id="4577.K7UNB8"/>
<dbReference type="Gramene" id="Zm00001eb199530_T003">
    <property type="protein sequence ID" value="Zm00001eb199530_P003"/>
    <property type="gene ID" value="Zm00001eb199530"/>
</dbReference>
<dbReference type="PANTHER" id="PTHR31221:SF338">
    <property type="entry name" value="OS08G0499300 PROTEIN"/>
    <property type="match status" value="1"/>
</dbReference>
<evidence type="ECO:0000256" key="1">
    <source>
        <dbReference type="ARBA" id="ARBA00004123"/>
    </source>
</evidence>
<reference evidence="9" key="2">
    <citation type="submission" date="2015-12" db="EMBL/GenBank/DDBJ databases">
        <title>Update maize B73 reference genome by single molecule sequencing technologies.</title>
        <authorList>
            <consortium name="Maize Genome Sequencing Project"/>
            <person name="Ware D."/>
        </authorList>
    </citation>
    <scope>NUCLEOTIDE SEQUENCE</scope>
    <source>
        <tissue evidence="9">Seedling</tissue>
    </source>
</reference>
<comment type="subcellular location">
    <subcellularLocation>
        <location evidence="1">Nucleus</location>
    </subcellularLocation>
</comment>
<dbReference type="PROSITE" id="PS50811">
    <property type="entry name" value="WRKY"/>
    <property type="match status" value="2"/>
</dbReference>
<feature type="region of interest" description="Disordered" evidence="7">
    <location>
        <begin position="30"/>
        <end position="59"/>
    </location>
</feature>
<feature type="region of interest" description="Disordered" evidence="7">
    <location>
        <begin position="576"/>
        <end position="608"/>
    </location>
</feature>
<feature type="domain" description="WRKY" evidence="8">
    <location>
        <begin position="277"/>
        <end position="335"/>
    </location>
</feature>
<dbReference type="EMBL" id="CM000780">
    <property type="protein sequence ID" value="AQK58198.1"/>
    <property type="molecule type" value="Genomic_DNA"/>
</dbReference>
<feature type="region of interest" description="Disordered" evidence="7">
    <location>
        <begin position="328"/>
        <end position="379"/>
    </location>
</feature>
<organism evidence="10 11">
    <name type="scientific">Zea mays</name>
    <name type="common">Maize</name>
    <dbReference type="NCBI Taxonomy" id="4577"/>
    <lineage>
        <taxon>Eukaryota</taxon>
        <taxon>Viridiplantae</taxon>
        <taxon>Streptophyta</taxon>
        <taxon>Embryophyta</taxon>
        <taxon>Tracheophyta</taxon>
        <taxon>Spermatophyta</taxon>
        <taxon>Magnoliopsida</taxon>
        <taxon>Liliopsida</taxon>
        <taxon>Poales</taxon>
        <taxon>Poaceae</taxon>
        <taxon>PACMAD clade</taxon>
        <taxon>Panicoideae</taxon>
        <taxon>Andropogonodae</taxon>
        <taxon>Andropogoneae</taxon>
        <taxon>Tripsacinae</taxon>
        <taxon>Zea</taxon>
    </lineage>
</organism>
<accession>K7UNB8</accession>
<keyword evidence="2" id="KW-0677">Repeat</keyword>
<dbReference type="SMART" id="SM00774">
    <property type="entry name" value="WRKY"/>
    <property type="match status" value="2"/>
</dbReference>
<reference evidence="10" key="4">
    <citation type="submission" date="2021-05" db="UniProtKB">
        <authorList>
            <consortium name="EnsemblPlants"/>
        </authorList>
    </citation>
    <scope>IDENTIFICATION</scope>
    <source>
        <strain evidence="10">cv. B73</strain>
    </source>
</reference>
<dbReference type="EnsemblPlants" id="Zm00001eb199530_T003">
    <property type="protein sequence ID" value="Zm00001eb199530_P003"/>
    <property type="gene ID" value="Zm00001eb199530"/>
</dbReference>
<evidence type="ECO:0000313" key="10">
    <source>
        <dbReference type="EnsemblPlants" id="Zm00001eb199530_P003"/>
    </source>
</evidence>
<keyword evidence="5" id="KW-0804">Transcription</keyword>
<feature type="region of interest" description="Disordered" evidence="7">
    <location>
        <begin position="240"/>
        <end position="282"/>
    </location>
</feature>
<dbReference type="GO" id="GO:0006355">
    <property type="term" value="P:regulation of DNA-templated transcription"/>
    <property type="evidence" value="ECO:0000318"/>
    <property type="project" value="GO_Central"/>
</dbReference>
<dbReference type="OMA" id="AHETSQD"/>
<feature type="compositionally biased region" description="Polar residues" evidence="7">
    <location>
        <begin position="349"/>
        <end position="362"/>
    </location>
</feature>
<evidence type="ECO:0000256" key="5">
    <source>
        <dbReference type="ARBA" id="ARBA00023163"/>
    </source>
</evidence>
<evidence type="ECO:0000256" key="3">
    <source>
        <dbReference type="ARBA" id="ARBA00023015"/>
    </source>
</evidence>
<dbReference type="Gene3D" id="2.20.25.80">
    <property type="entry name" value="WRKY domain"/>
    <property type="match status" value="2"/>
</dbReference>
<dbReference type="eggNOG" id="ENOG502QU86">
    <property type="taxonomic scope" value="Eukaryota"/>
</dbReference>
<dbReference type="InterPro" id="IPR036576">
    <property type="entry name" value="WRKY_dom_sf"/>
</dbReference>
<dbReference type="GO" id="GO:0005634">
    <property type="term" value="C:nucleus"/>
    <property type="evidence" value="ECO:0000318"/>
    <property type="project" value="GO_Central"/>
</dbReference>
<dbReference type="InterPro" id="IPR044810">
    <property type="entry name" value="WRKY_plant"/>
</dbReference>
<feature type="domain" description="WRKY" evidence="8">
    <location>
        <begin position="480"/>
        <end position="578"/>
    </location>
</feature>
<dbReference type="GO" id="GO:0000976">
    <property type="term" value="F:transcription cis-regulatory region binding"/>
    <property type="evidence" value="ECO:0000318"/>
    <property type="project" value="GO_Central"/>
</dbReference>
<keyword evidence="3" id="KW-0805">Transcription regulation</keyword>
<evidence type="ECO:0000256" key="2">
    <source>
        <dbReference type="ARBA" id="ARBA00022737"/>
    </source>
</evidence>
<feature type="region of interest" description="Disordered" evidence="7">
    <location>
        <begin position="189"/>
        <end position="216"/>
    </location>
</feature>
<keyword evidence="6" id="KW-0539">Nucleus</keyword>
<dbReference type="SUPFAM" id="SSF118290">
    <property type="entry name" value="WRKY DNA-binding domain"/>
    <property type="match status" value="3"/>
</dbReference>
<keyword evidence="4 9" id="KW-0238">DNA-binding</keyword>
<dbReference type="ExpressionAtlas" id="K7UNB8">
    <property type="expression patterns" value="baseline and differential"/>
</dbReference>
<gene>
    <name evidence="10" type="primary">LOC103654474</name>
    <name evidence="9" type="ORF">ZEAMMB73_Zm00001d052847</name>
</gene>
<sequence length="729" mass="78735">MDDWMLPSPSPRTLMPSFFSEEFISTPFSNIFADDRGSKPQDENEDSNTCIGSGAHETSQDVKCHRPQIESNIFGVNQKPTSPGGLAERIAARAGFGVLKIDISRVGSSGAAIRSPVTIPSGVSPRELLESPVFLPNAISQPSPTTGKLPFLMPNNFKSTMLCGPEKSEDHLHEDSAFSFQPFLRSKPPTLWTAKKGPSVVHETGSLSKDSQEELNLHANPAAATEHETEESLVIRPKACDSMFDNGHPSSPDEGPEQSEENQNREDCSAPVTAPGEDGYNWRKYGQKQVKNSEHPRSYYKCTHPSCPVKKKVERSVEGHVTEIVYRGSHTHPLPLPSRRSSVPPTQLECGSQSDGLENLSSKPGPAYHSAASQSQGIAPDGQFQDVHREALETKLSGSLTTTEIADRPVMDVSSTLSSNENGDRAVPPTNGRNEDETESKRRKMEASAATNTTTNTGIDMAAMASRASREPRIVVQTTSEVDILDDGYRWRKYGQKVVKGNPNPRSVPFLYQETNQVEFPVAERTHARTRTLLLPARRSYYKCTYAGCSVRKHVERASNDLKSVITTYEGKHNHEVPAARNSGNGHPSSGSTPAPPQGSGGLHRRLEPPQVSIPRLSAAAAAAAAAAAYGSLSLRFPPQLSAAPGGFSFGMLRPTGMAPSLGGFLPAQMPGRGLPMQGCAGLVLPRGEAKVVSPEQQSGLPVANGNAAATYQQQQQQLMARWAQGHQM</sequence>
<name>K7UNB8_MAIZE</name>
<dbReference type="GO" id="GO:0003700">
    <property type="term" value="F:DNA-binding transcription factor activity"/>
    <property type="evidence" value="ECO:0000318"/>
    <property type="project" value="GO_Central"/>
</dbReference>
<dbReference type="HOGENOM" id="CLU_012086_3_0_1"/>
<dbReference type="Proteomes" id="UP000007305">
    <property type="component" value="Chromosome 4"/>
</dbReference>
<dbReference type="Pfam" id="PF03106">
    <property type="entry name" value="WRKY"/>
    <property type="match status" value="3"/>
</dbReference>
<evidence type="ECO:0000259" key="8">
    <source>
        <dbReference type="PROSITE" id="PS50811"/>
    </source>
</evidence>
<evidence type="ECO:0000256" key="6">
    <source>
        <dbReference type="ARBA" id="ARBA00023242"/>
    </source>
</evidence>
<keyword evidence="11" id="KW-1185">Reference proteome</keyword>
<feature type="compositionally biased region" description="Basic and acidic residues" evidence="7">
    <location>
        <begin position="33"/>
        <end position="42"/>
    </location>
</feature>
<evidence type="ECO:0000256" key="4">
    <source>
        <dbReference type="ARBA" id="ARBA00023125"/>
    </source>
</evidence>
<reference evidence="11" key="1">
    <citation type="journal article" date="2009" name="Science">
        <title>The B73 maize genome: complexity, diversity, and dynamics.</title>
        <authorList>
            <person name="Schnable P.S."/>
            <person name="Ware D."/>
            <person name="Fulton R.S."/>
            <person name="Stein J.C."/>
            <person name="Wei F."/>
            <person name="Pasternak S."/>
            <person name="Liang C."/>
            <person name="Zhang J."/>
            <person name="Fulton L."/>
            <person name="Graves T.A."/>
            <person name="Minx P."/>
            <person name="Reily A.D."/>
            <person name="Courtney L."/>
            <person name="Kruchowski S.S."/>
            <person name="Tomlinson C."/>
            <person name="Strong C."/>
            <person name="Delehaunty K."/>
            <person name="Fronick C."/>
            <person name="Courtney B."/>
            <person name="Rock S.M."/>
            <person name="Belter E."/>
            <person name="Du F."/>
            <person name="Kim K."/>
            <person name="Abbott R.M."/>
            <person name="Cotton M."/>
            <person name="Levy A."/>
            <person name="Marchetto P."/>
            <person name="Ochoa K."/>
            <person name="Jackson S.M."/>
            <person name="Gillam B."/>
            <person name="Chen W."/>
            <person name="Yan L."/>
            <person name="Higginbotham J."/>
            <person name="Cardenas M."/>
            <person name="Waligorski J."/>
            <person name="Applebaum E."/>
            <person name="Phelps L."/>
            <person name="Falcone J."/>
            <person name="Kanchi K."/>
            <person name="Thane T."/>
            <person name="Scimone A."/>
            <person name="Thane N."/>
            <person name="Henke J."/>
            <person name="Wang T."/>
            <person name="Ruppert J."/>
            <person name="Shah N."/>
            <person name="Rotter K."/>
            <person name="Hodges J."/>
            <person name="Ingenthron E."/>
            <person name="Cordes M."/>
            <person name="Kohlberg S."/>
            <person name="Sgro J."/>
            <person name="Delgado B."/>
            <person name="Mead K."/>
            <person name="Chinwalla A."/>
            <person name="Leonard S."/>
            <person name="Crouse K."/>
            <person name="Collura K."/>
            <person name="Kudrna D."/>
            <person name="Currie J."/>
            <person name="He R."/>
            <person name="Angelova A."/>
            <person name="Rajasekar S."/>
            <person name="Mueller T."/>
            <person name="Lomeli R."/>
            <person name="Scara G."/>
            <person name="Ko A."/>
            <person name="Delaney K."/>
            <person name="Wissotski M."/>
            <person name="Lopez G."/>
            <person name="Campos D."/>
            <person name="Braidotti M."/>
            <person name="Ashley E."/>
            <person name="Golser W."/>
            <person name="Kim H."/>
            <person name="Lee S."/>
            <person name="Lin J."/>
            <person name="Dujmic Z."/>
            <person name="Kim W."/>
            <person name="Talag J."/>
            <person name="Zuccolo A."/>
            <person name="Fan C."/>
            <person name="Sebastian A."/>
            <person name="Kramer M."/>
            <person name="Spiegel L."/>
            <person name="Nascimento L."/>
            <person name="Zutavern T."/>
            <person name="Miller B."/>
            <person name="Ambroise C."/>
            <person name="Muller S."/>
            <person name="Spooner W."/>
            <person name="Narechania A."/>
            <person name="Ren L."/>
            <person name="Wei S."/>
            <person name="Kumari S."/>
            <person name="Faga B."/>
            <person name="Levy M.J."/>
            <person name="McMahan L."/>
            <person name="Van Buren P."/>
            <person name="Vaughn M.W."/>
            <person name="Ying K."/>
            <person name="Yeh C.-T."/>
            <person name="Emrich S.J."/>
            <person name="Jia Y."/>
            <person name="Kalyanaraman A."/>
            <person name="Hsia A.-P."/>
            <person name="Barbazuk W.B."/>
            <person name="Baucom R.S."/>
            <person name="Brutnell T.P."/>
            <person name="Carpita N.C."/>
            <person name="Chaparro C."/>
            <person name="Chia J.-M."/>
            <person name="Deragon J.-M."/>
            <person name="Estill J.C."/>
            <person name="Fu Y."/>
            <person name="Jeddeloh J.A."/>
            <person name="Han Y."/>
            <person name="Lee H."/>
            <person name="Li P."/>
            <person name="Lisch D.R."/>
            <person name="Liu S."/>
            <person name="Liu Z."/>
            <person name="Nagel D.H."/>
            <person name="McCann M.C."/>
            <person name="SanMiguel P."/>
            <person name="Myers A.M."/>
            <person name="Nettleton D."/>
            <person name="Nguyen J."/>
            <person name="Penning B.W."/>
            <person name="Ponnala L."/>
            <person name="Schneider K.L."/>
            <person name="Schwartz D.C."/>
            <person name="Sharma A."/>
            <person name="Soderlund C."/>
            <person name="Springer N.M."/>
            <person name="Sun Q."/>
            <person name="Wang H."/>
            <person name="Waterman M."/>
            <person name="Westerman R."/>
            <person name="Wolfgruber T.K."/>
            <person name="Yang L."/>
            <person name="Yu Y."/>
            <person name="Zhang L."/>
            <person name="Zhou S."/>
            <person name="Zhu Q."/>
            <person name="Bennetzen J.L."/>
            <person name="Dawe R.K."/>
            <person name="Jiang J."/>
            <person name="Jiang N."/>
            <person name="Presting G.G."/>
            <person name="Wessler S.R."/>
            <person name="Aluru S."/>
            <person name="Martienssen R.A."/>
            <person name="Clifton S.W."/>
            <person name="McCombie W.R."/>
            <person name="Wing R.A."/>
            <person name="Wilson R.K."/>
        </authorList>
    </citation>
    <scope>NUCLEOTIDE SEQUENCE [LARGE SCALE GENOMIC DNA]</scope>
    <source>
        <strain evidence="11">cv. B73</strain>
    </source>
</reference>
<dbReference type="PaxDb" id="4577-GRMZM2G027972_P01"/>
<dbReference type="SMR" id="K7UNB8"/>
<evidence type="ECO:0000313" key="9">
    <source>
        <dbReference type="EMBL" id="AQK58198.1"/>
    </source>
</evidence>
<feature type="compositionally biased region" description="Polar residues" evidence="7">
    <location>
        <begin position="582"/>
        <end position="593"/>
    </location>
</feature>
<dbReference type="PANTHER" id="PTHR31221">
    <property type="entry name" value="WRKY TRANSCRIPTION FACTOR PROTEIN 1-RELATED"/>
    <property type="match status" value="1"/>
</dbReference>
<reference evidence="10" key="3">
    <citation type="submission" date="2019-07" db="EMBL/GenBank/DDBJ databases">
        <authorList>
            <person name="Seetharam A."/>
            <person name="Woodhouse M."/>
            <person name="Cannon E."/>
        </authorList>
    </citation>
    <scope>NUCLEOTIDE SEQUENCE [LARGE SCALE GENOMIC DNA]</scope>
    <source>
        <strain evidence="10">cv. B73</strain>
    </source>
</reference>
<evidence type="ECO:0000313" key="11">
    <source>
        <dbReference type="Proteomes" id="UP000007305"/>
    </source>
</evidence>